<dbReference type="SUPFAM" id="SSF56349">
    <property type="entry name" value="DNA breaking-rejoining enzymes"/>
    <property type="match status" value="1"/>
</dbReference>
<feature type="domain" description="Core-binding (CB)" evidence="8">
    <location>
        <begin position="97"/>
        <end position="178"/>
    </location>
</feature>
<dbReference type="Proteomes" id="UP000765160">
    <property type="component" value="Unassembled WGS sequence"/>
</dbReference>
<keyword evidence="4" id="KW-0233">DNA recombination</keyword>
<dbReference type="Gene3D" id="1.10.150.130">
    <property type="match status" value="1"/>
</dbReference>
<evidence type="ECO:0000259" key="8">
    <source>
        <dbReference type="PROSITE" id="PS51900"/>
    </source>
</evidence>
<evidence type="ECO:0000256" key="2">
    <source>
        <dbReference type="ARBA" id="ARBA00022908"/>
    </source>
</evidence>
<keyword evidence="3 5" id="KW-0238">DNA-binding</keyword>
<evidence type="ECO:0000313" key="10">
    <source>
        <dbReference type="Proteomes" id="UP000765160"/>
    </source>
</evidence>
<dbReference type="PROSITE" id="PS51898">
    <property type="entry name" value="TYR_RECOMBINASE"/>
    <property type="match status" value="1"/>
</dbReference>
<dbReference type="InterPro" id="IPR010998">
    <property type="entry name" value="Integrase_recombinase_N"/>
</dbReference>
<dbReference type="Pfam" id="PF13356">
    <property type="entry name" value="Arm-DNA-bind_3"/>
    <property type="match status" value="1"/>
</dbReference>
<dbReference type="Gene3D" id="3.30.160.390">
    <property type="entry name" value="Integrase, DNA-binding domain"/>
    <property type="match status" value="1"/>
</dbReference>
<dbReference type="InterPro" id="IPR013762">
    <property type="entry name" value="Integrase-like_cat_sf"/>
</dbReference>
<dbReference type="PANTHER" id="PTHR30629:SF2">
    <property type="entry name" value="PROPHAGE INTEGRASE INTS-RELATED"/>
    <property type="match status" value="1"/>
</dbReference>
<organism evidence="9 10">
    <name type="scientific">Falsiroseomonas frigidaquae</name>
    <dbReference type="NCBI Taxonomy" id="487318"/>
    <lineage>
        <taxon>Bacteria</taxon>
        <taxon>Pseudomonadati</taxon>
        <taxon>Pseudomonadota</taxon>
        <taxon>Alphaproteobacteria</taxon>
        <taxon>Acetobacterales</taxon>
        <taxon>Roseomonadaceae</taxon>
        <taxon>Falsiroseomonas</taxon>
    </lineage>
</organism>
<proteinExistence type="inferred from homology"/>
<sequence length="434" mass="48677">MLTDREIRALTPREKPYKVRDGLGLVLVVMPSGSRLWNYRYEIAGKEKKLSIGQYPEISLAEARKARDVAREQLRAGRDPSVEKRVQRLAAQASLGTTFEVIARAWHEEQKARWTATHAADVLSSLEASVIPSLGRLPISEITPPLVLVVLRDVERRGAIETAHRIRQRISAVFQHSIAHGWVSIDPAAQVQRLLKPVQRGRQPAITDVERLRQMLRDAEKMPAQPVTKLALRFLALTVVRPGDELLGAYLQEIEDLEGPAPMWHVPAARMKVKSAGDHLVPLAPQAVEIVRALRRFIGPSGLMFPTARTTRRAISNNAIGYLLNRAGYHGLHVPHGWRAAFSTIMNERHRADRAVIDLMLAHTPKDKVEAAYNRARHLERRRELAEEWANLLLDGLPSASELTEGPRRPLKRRDEPSEDAPVASLPGRSRRAA</sequence>
<name>A0ABX1ESR2_9PROT</name>
<feature type="compositionally biased region" description="Basic and acidic residues" evidence="6">
    <location>
        <begin position="405"/>
        <end position="416"/>
    </location>
</feature>
<reference evidence="9 10" key="1">
    <citation type="submission" date="2020-03" db="EMBL/GenBank/DDBJ databases">
        <title>Roseomonas selenitidurans sp. nov. isolated from soil.</title>
        <authorList>
            <person name="Liu H."/>
        </authorList>
    </citation>
    <scope>NUCLEOTIDE SEQUENCE [LARGE SCALE GENOMIC DNA]</scope>
    <source>
        <strain evidence="9 10">JCM 15073</strain>
    </source>
</reference>
<evidence type="ECO:0000259" key="7">
    <source>
        <dbReference type="PROSITE" id="PS51898"/>
    </source>
</evidence>
<dbReference type="InterPro" id="IPR044068">
    <property type="entry name" value="CB"/>
</dbReference>
<dbReference type="Pfam" id="PF00589">
    <property type="entry name" value="Phage_integrase"/>
    <property type="match status" value="1"/>
</dbReference>
<evidence type="ECO:0000256" key="6">
    <source>
        <dbReference type="SAM" id="MobiDB-lite"/>
    </source>
</evidence>
<dbReference type="Gene3D" id="1.10.443.10">
    <property type="entry name" value="Intergrase catalytic core"/>
    <property type="match status" value="1"/>
</dbReference>
<keyword evidence="2" id="KW-0229">DNA integration</keyword>
<dbReference type="InterPro" id="IPR050808">
    <property type="entry name" value="Phage_Integrase"/>
</dbReference>
<gene>
    <name evidence="9" type="ORF">HB662_02070</name>
</gene>
<feature type="region of interest" description="Disordered" evidence="6">
    <location>
        <begin position="399"/>
        <end position="434"/>
    </location>
</feature>
<dbReference type="GO" id="GO:0003677">
    <property type="term" value="F:DNA binding"/>
    <property type="evidence" value="ECO:0007669"/>
    <property type="project" value="UniProtKB-KW"/>
</dbReference>
<comment type="similarity">
    <text evidence="1">Belongs to the 'phage' integrase family.</text>
</comment>
<evidence type="ECO:0000256" key="3">
    <source>
        <dbReference type="ARBA" id="ARBA00023125"/>
    </source>
</evidence>
<keyword evidence="10" id="KW-1185">Reference proteome</keyword>
<evidence type="ECO:0000256" key="1">
    <source>
        <dbReference type="ARBA" id="ARBA00008857"/>
    </source>
</evidence>
<feature type="domain" description="Tyr recombinase" evidence="7">
    <location>
        <begin position="202"/>
        <end position="390"/>
    </location>
</feature>
<dbReference type="CDD" id="cd00801">
    <property type="entry name" value="INT_P4_C"/>
    <property type="match status" value="1"/>
</dbReference>
<dbReference type="PROSITE" id="PS51900">
    <property type="entry name" value="CB"/>
    <property type="match status" value="1"/>
</dbReference>
<dbReference type="InterPro" id="IPR038488">
    <property type="entry name" value="Integrase_DNA-bd_sf"/>
</dbReference>
<accession>A0ABX1ESR2</accession>
<dbReference type="InterPro" id="IPR002104">
    <property type="entry name" value="Integrase_catalytic"/>
</dbReference>
<dbReference type="InterPro" id="IPR053876">
    <property type="entry name" value="Phage_int_M"/>
</dbReference>
<dbReference type="RefSeq" id="WP_168046625.1">
    <property type="nucleotide sequence ID" value="NZ_JAATJR010000001.1"/>
</dbReference>
<dbReference type="Pfam" id="PF22022">
    <property type="entry name" value="Phage_int_M"/>
    <property type="match status" value="1"/>
</dbReference>
<protein>
    <submittedName>
        <fullName evidence="9">Integrase arm-type DNA-binding domain-containing protein</fullName>
    </submittedName>
</protein>
<evidence type="ECO:0000313" key="9">
    <source>
        <dbReference type="EMBL" id="NKE43545.1"/>
    </source>
</evidence>
<dbReference type="InterPro" id="IPR025166">
    <property type="entry name" value="Integrase_DNA_bind_dom"/>
</dbReference>
<evidence type="ECO:0000256" key="5">
    <source>
        <dbReference type="PROSITE-ProRule" id="PRU01248"/>
    </source>
</evidence>
<evidence type="ECO:0000256" key="4">
    <source>
        <dbReference type="ARBA" id="ARBA00023172"/>
    </source>
</evidence>
<comment type="caution">
    <text evidence="9">The sequence shown here is derived from an EMBL/GenBank/DDBJ whole genome shotgun (WGS) entry which is preliminary data.</text>
</comment>
<dbReference type="EMBL" id="JAAVTX010000001">
    <property type="protein sequence ID" value="NKE43545.1"/>
    <property type="molecule type" value="Genomic_DNA"/>
</dbReference>
<dbReference type="InterPro" id="IPR011010">
    <property type="entry name" value="DNA_brk_join_enz"/>
</dbReference>
<dbReference type="PANTHER" id="PTHR30629">
    <property type="entry name" value="PROPHAGE INTEGRASE"/>
    <property type="match status" value="1"/>
</dbReference>